<dbReference type="SUPFAM" id="SSF55811">
    <property type="entry name" value="Nudix"/>
    <property type="match status" value="1"/>
</dbReference>
<evidence type="ECO:0000256" key="5">
    <source>
        <dbReference type="ARBA" id="ARBA00022723"/>
    </source>
</evidence>
<evidence type="ECO:0000256" key="9">
    <source>
        <dbReference type="ARBA" id="ARBA00023204"/>
    </source>
</evidence>
<sequence>MMAEKPYNEKLNDSKNMPEAVEITDSKAAFMKEVTAAIIRDGDKILICQRAADDECAMLWEFPGGKRENGETLEECIIREIREELELDIRVLGIFTKSIYHFNNNEIYFTLYNAEIIGGELQRNVHNAVEWVTVEEIGEYDFMPADIGFVEKILKERN</sequence>
<dbReference type="GO" id="GO:0035539">
    <property type="term" value="F:8-oxo-7,8-dihydrodeoxyguanosine triphosphate pyrophosphatase activity"/>
    <property type="evidence" value="ECO:0007669"/>
    <property type="project" value="UniProtKB-EC"/>
</dbReference>
<evidence type="ECO:0000256" key="7">
    <source>
        <dbReference type="ARBA" id="ARBA00022801"/>
    </source>
</evidence>
<evidence type="ECO:0000313" key="14">
    <source>
        <dbReference type="Proteomes" id="UP000253034"/>
    </source>
</evidence>
<comment type="caution">
    <text evidence="13">The sequence shown here is derived from an EMBL/GenBank/DDBJ whole genome shotgun (WGS) entry which is preliminary data.</text>
</comment>
<keyword evidence="3" id="KW-0515">Mutator protein</keyword>
<evidence type="ECO:0000256" key="11">
    <source>
        <dbReference type="ARBA" id="ARBA00038905"/>
    </source>
</evidence>
<dbReference type="PRINTS" id="PR00502">
    <property type="entry name" value="NUDIXFAMILY"/>
</dbReference>
<feature type="domain" description="Nudix hydrolase" evidence="12">
    <location>
        <begin position="30"/>
        <end position="155"/>
    </location>
</feature>
<protein>
    <recommendedName>
        <fullName evidence="11">8-oxo-dGTP diphosphatase</fullName>
        <ecNumber evidence="11">3.6.1.55</ecNumber>
    </recommendedName>
</protein>
<comment type="catalytic activity">
    <reaction evidence="10">
        <text>8-oxo-dGTP + H2O = 8-oxo-dGMP + diphosphate + H(+)</text>
        <dbReference type="Rhea" id="RHEA:31575"/>
        <dbReference type="ChEBI" id="CHEBI:15377"/>
        <dbReference type="ChEBI" id="CHEBI:15378"/>
        <dbReference type="ChEBI" id="CHEBI:33019"/>
        <dbReference type="ChEBI" id="CHEBI:63224"/>
        <dbReference type="ChEBI" id="CHEBI:77896"/>
        <dbReference type="EC" id="3.6.1.55"/>
    </reaction>
</comment>
<keyword evidence="9" id="KW-0234">DNA repair</keyword>
<dbReference type="RefSeq" id="WP_242987350.1">
    <property type="nucleotide sequence ID" value="NZ_QPJT01000001.1"/>
</dbReference>
<keyword evidence="8" id="KW-0460">Magnesium</keyword>
<evidence type="ECO:0000256" key="2">
    <source>
        <dbReference type="ARBA" id="ARBA00005582"/>
    </source>
</evidence>
<dbReference type="Proteomes" id="UP000253034">
    <property type="component" value="Unassembled WGS sequence"/>
</dbReference>
<dbReference type="GO" id="GO:0044715">
    <property type="term" value="F:8-oxo-dGDP phosphatase activity"/>
    <property type="evidence" value="ECO:0007669"/>
    <property type="project" value="TreeGrafter"/>
</dbReference>
<dbReference type="Gene3D" id="3.90.79.10">
    <property type="entry name" value="Nucleoside Triphosphate Pyrophosphohydrolase"/>
    <property type="match status" value="1"/>
</dbReference>
<dbReference type="InterPro" id="IPR047127">
    <property type="entry name" value="MutT-like"/>
</dbReference>
<evidence type="ECO:0000256" key="10">
    <source>
        <dbReference type="ARBA" id="ARBA00035861"/>
    </source>
</evidence>
<organism evidence="13 14">
    <name type="scientific">Anaerobacterium chartisolvens</name>
    <dbReference type="NCBI Taxonomy" id="1297424"/>
    <lineage>
        <taxon>Bacteria</taxon>
        <taxon>Bacillati</taxon>
        <taxon>Bacillota</taxon>
        <taxon>Clostridia</taxon>
        <taxon>Eubacteriales</taxon>
        <taxon>Oscillospiraceae</taxon>
        <taxon>Anaerobacterium</taxon>
    </lineage>
</organism>
<comment type="similarity">
    <text evidence="2">Belongs to the Nudix hydrolase family.</text>
</comment>
<evidence type="ECO:0000256" key="1">
    <source>
        <dbReference type="ARBA" id="ARBA00001946"/>
    </source>
</evidence>
<dbReference type="AlphaFoldDB" id="A0A369BKF4"/>
<evidence type="ECO:0000313" key="13">
    <source>
        <dbReference type="EMBL" id="RCX21088.1"/>
    </source>
</evidence>
<dbReference type="GO" id="GO:0006281">
    <property type="term" value="P:DNA repair"/>
    <property type="evidence" value="ECO:0007669"/>
    <property type="project" value="UniProtKB-KW"/>
</dbReference>
<dbReference type="InterPro" id="IPR000086">
    <property type="entry name" value="NUDIX_hydrolase_dom"/>
</dbReference>
<dbReference type="GO" id="GO:0046872">
    <property type="term" value="F:metal ion binding"/>
    <property type="evidence" value="ECO:0007669"/>
    <property type="project" value="UniProtKB-KW"/>
</dbReference>
<dbReference type="InterPro" id="IPR015797">
    <property type="entry name" value="NUDIX_hydrolase-like_dom_sf"/>
</dbReference>
<reference evidence="13 14" key="1">
    <citation type="submission" date="2018-07" db="EMBL/GenBank/DDBJ databases">
        <title>Genomic Encyclopedia of Type Strains, Phase IV (KMG-IV): sequencing the most valuable type-strain genomes for metagenomic binning, comparative biology and taxonomic classification.</title>
        <authorList>
            <person name="Goeker M."/>
        </authorList>
    </citation>
    <scope>NUCLEOTIDE SEQUENCE [LARGE SCALE GENOMIC DNA]</scope>
    <source>
        <strain evidence="13 14">DSM 27016</strain>
    </source>
</reference>
<keyword evidence="5" id="KW-0479">Metal-binding</keyword>
<keyword evidence="14" id="KW-1185">Reference proteome</keyword>
<dbReference type="GO" id="GO:0044716">
    <property type="term" value="F:8-oxo-GDP phosphatase activity"/>
    <property type="evidence" value="ECO:0007669"/>
    <property type="project" value="TreeGrafter"/>
</dbReference>
<dbReference type="InterPro" id="IPR020476">
    <property type="entry name" value="Nudix_hydrolase"/>
</dbReference>
<evidence type="ECO:0000256" key="3">
    <source>
        <dbReference type="ARBA" id="ARBA00022457"/>
    </source>
</evidence>
<name>A0A369BKF4_9FIRM</name>
<evidence type="ECO:0000256" key="8">
    <source>
        <dbReference type="ARBA" id="ARBA00022842"/>
    </source>
</evidence>
<proteinExistence type="inferred from homology"/>
<dbReference type="CDD" id="cd03425">
    <property type="entry name" value="NUDIX_MutT_NudA_like"/>
    <property type="match status" value="1"/>
</dbReference>
<accession>A0A369BKF4</accession>
<evidence type="ECO:0000259" key="12">
    <source>
        <dbReference type="PROSITE" id="PS51462"/>
    </source>
</evidence>
<dbReference type="EMBL" id="QPJT01000001">
    <property type="protein sequence ID" value="RCX21088.1"/>
    <property type="molecule type" value="Genomic_DNA"/>
</dbReference>
<dbReference type="PROSITE" id="PS51462">
    <property type="entry name" value="NUDIX"/>
    <property type="match status" value="1"/>
</dbReference>
<dbReference type="PANTHER" id="PTHR47707">
    <property type="entry name" value="8-OXO-DGTP DIPHOSPHATASE"/>
    <property type="match status" value="1"/>
</dbReference>
<evidence type="ECO:0000256" key="4">
    <source>
        <dbReference type="ARBA" id="ARBA00022705"/>
    </source>
</evidence>
<dbReference type="GO" id="GO:0006260">
    <property type="term" value="P:DNA replication"/>
    <property type="evidence" value="ECO:0007669"/>
    <property type="project" value="UniProtKB-KW"/>
</dbReference>
<dbReference type="Pfam" id="PF00293">
    <property type="entry name" value="NUDIX"/>
    <property type="match status" value="1"/>
</dbReference>
<gene>
    <name evidence="13" type="ORF">DFR58_101298</name>
</gene>
<evidence type="ECO:0000256" key="6">
    <source>
        <dbReference type="ARBA" id="ARBA00022763"/>
    </source>
</evidence>
<dbReference type="EC" id="3.6.1.55" evidence="11"/>
<keyword evidence="4" id="KW-0235">DNA replication</keyword>
<keyword evidence="6" id="KW-0227">DNA damage</keyword>
<dbReference type="GO" id="GO:0008413">
    <property type="term" value="F:8-oxo-7,8-dihydroguanosine triphosphate pyrophosphatase activity"/>
    <property type="evidence" value="ECO:0007669"/>
    <property type="project" value="TreeGrafter"/>
</dbReference>
<dbReference type="PANTHER" id="PTHR47707:SF1">
    <property type="entry name" value="NUDIX HYDROLASE FAMILY PROTEIN"/>
    <property type="match status" value="1"/>
</dbReference>
<keyword evidence="7" id="KW-0378">Hydrolase</keyword>
<comment type="cofactor">
    <cofactor evidence="1">
        <name>Mg(2+)</name>
        <dbReference type="ChEBI" id="CHEBI:18420"/>
    </cofactor>
</comment>